<dbReference type="PANTHER" id="PTHR42887">
    <property type="entry name" value="OS12G0638800 PROTEIN"/>
    <property type="match status" value="1"/>
</dbReference>
<feature type="domain" description="RsdA/BaiN/AoA(So)-like insert" evidence="6">
    <location>
        <begin position="193"/>
        <end position="356"/>
    </location>
</feature>
<dbReference type="PRINTS" id="PR00411">
    <property type="entry name" value="PNDRDTASEI"/>
</dbReference>
<protein>
    <submittedName>
        <fullName evidence="7">Uncharacterized protein</fullName>
    </submittedName>
</protein>
<dbReference type="AlphaFoldDB" id="Q6AII4"/>
<evidence type="ECO:0000256" key="2">
    <source>
        <dbReference type="ARBA" id="ARBA00022630"/>
    </source>
</evidence>
<organism evidence="7 8">
    <name type="scientific">Desulfotalea psychrophila (strain LSv54 / DSM 12343)</name>
    <dbReference type="NCBI Taxonomy" id="177439"/>
    <lineage>
        <taxon>Bacteria</taxon>
        <taxon>Pseudomonadati</taxon>
        <taxon>Thermodesulfobacteriota</taxon>
        <taxon>Desulfobulbia</taxon>
        <taxon>Desulfobulbales</taxon>
        <taxon>Desulfocapsaceae</taxon>
        <taxon>Desulfotalea</taxon>
    </lineage>
</organism>
<evidence type="ECO:0000259" key="5">
    <source>
        <dbReference type="Pfam" id="PF03486"/>
    </source>
</evidence>
<comment type="cofactor">
    <cofactor evidence="1">
        <name>FAD</name>
        <dbReference type="ChEBI" id="CHEBI:57692"/>
    </cofactor>
</comment>
<dbReference type="EMBL" id="CR522870">
    <property type="protein sequence ID" value="CAG37846.1"/>
    <property type="molecule type" value="Genomic_DNA"/>
</dbReference>
<reference evidence="8" key="1">
    <citation type="journal article" date="2004" name="Environ. Microbiol.">
        <title>The genome of Desulfotalea psychrophila, a sulfate-reducing bacterium from permanently cold Arctic sediments.</title>
        <authorList>
            <person name="Rabus R."/>
            <person name="Ruepp A."/>
            <person name="Frickey T."/>
            <person name="Rattei T."/>
            <person name="Fartmann B."/>
            <person name="Stark M."/>
            <person name="Bauer M."/>
            <person name="Zibat A."/>
            <person name="Lombardot T."/>
            <person name="Becker I."/>
            <person name="Amann J."/>
            <person name="Gellner K."/>
            <person name="Teeling H."/>
            <person name="Leuschner W.D."/>
            <person name="Gloeckner F.-O."/>
            <person name="Lupas A.N."/>
            <person name="Amann R."/>
            <person name="Klenk H.-P."/>
        </authorList>
    </citation>
    <scope>NUCLEOTIDE SEQUENCE [LARGE SCALE GENOMIC DNA]</scope>
    <source>
        <strain evidence="8">DSM 12343 / LSv54</strain>
    </source>
</reference>
<dbReference type="InterPro" id="IPR023166">
    <property type="entry name" value="BaiN-like_dom_sf"/>
</dbReference>
<dbReference type="KEGG" id="dps:DP3117"/>
<evidence type="ECO:0000313" key="8">
    <source>
        <dbReference type="Proteomes" id="UP000000602"/>
    </source>
</evidence>
<dbReference type="OrthoDB" id="9773233at2"/>
<evidence type="ECO:0000259" key="6">
    <source>
        <dbReference type="Pfam" id="PF22780"/>
    </source>
</evidence>
<dbReference type="PANTHER" id="PTHR42887:SF2">
    <property type="entry name" value="OS12G0638800 PROTEIN"/>
    <property type="match status" value="1"/>
</dbReference>
<dbReference type="PRINTS" id="PR00368">
    <property type="entry name" value="FADPNR"/>
</dbReference>
<dbReference type="Pfam" id="PF03486">
    <property type="entry name" value="HI0933_like"/>
    <property type="match status" value="1"/>
</dbReference>
<dbReference type="InterPro" id="IPR036188">
    <property type="entry name" value="FAD/NAD-bd_sf"/>
</dbReference>
<accession>Q6AII4</accession>
<feature type="chain" id="PRO_5004270353" evidence="4">
    <location>
        <begin position="26"/>
        <end position="420"/>
    </location>
</feature>
<dbReference type="STRING" id="177439.DP3117"/>
<name>Q6AII4_DESPS</name>
<dbReference type="Gene3D" id="2.40.30.10">
    <property type="entry name" value="Translation factors"/>
    <property type="match status" value="1"/>
</dbReference>
<dbReference type="Gene3D" id="3.50.50.60">
    <property type="entry name" value="FAD/NAD(P)-binding domain"/>
    <property type="match status" value="1"/>
</dbReference>
<dbReference type="InterPro" id="IPR004792">
    <property type="entry name" value="BaiN-like"/>
</dbReference>
<evidence type="ECO:0000313" key="7">
    <source>
        <dbReference type="EMBL" id="CAG37846.1"/>
    </source>
</evidence>
<dbReference type="eggNOG" id="COG2081">
    <property type="taxonomic scope" value="Bacteria"/>
</dbReference>
<proteinExistence type="predicted"/>
<dbReference type="Gene3D" id="1.10.8.260">
    <property type="entry name" value="HI0933 insert domain-like"/>
    <property type="match status" value="1"/>
</dbReference>
<feature type="signal peptide" evidence="4">
    <location>
        <begin position="1"/>
        <end position="25"/>
    </location>
</feature>
<dbReference type="SUPFAM" id="SSF160996">
    <property type="entry name" value="HI0933 insert domain-like"/>
    <property type="match status" value="1"/>
</dbReference>
<keyword evidence="2" id="KW-0285">Flavoprotein</keyword>
<dbReference type="InterPro" id="IPR057661">
    <property type="entry name" value="RsdA/BaiN/AoA(So)_Rossmann"/>
</dbReference>
<dbReference type="SUPFAM" id="SSF51905">
    <property type="entry name" value="FAD/NAD(P)-binding domain"/>
    <property type="match status" value="1"/>
</dbReference>
<dbReference type="HOGENOM" id="CLU_025174_3_1_7"/>
<keyword evidence="8" id="KW-1185">Reference proteome</keyword>
<dbReference type="InterPro" id="IPR055178">
    <property type="entry name" value="RsdA/BaiN/AoA(So)-like_dom"/>
</dbReference>
<feature type="domain" description="RsdA/BaiN/AoA(So)-like Rossmann fold-like" evidence="5">
    <location>
        <begin position="5"/>
        <end position="409"/>
    </location>
</feature>
<keyword evidence="3" id="KW-0274">FAD</keyword>
<gene>
    <name evidence="7" type="ordered locus">DP3117</name>
</gene>
<evidence type="ECO:0000256" key="4">
    <source>
        <dbReference type="SAM" id="SignalP"/>
    </source>
</evidence>
<dbReference type="Pfam" id="PF22780">
    <property type="entry name" value="HI0933_like_1st"/>
    <property type="match status" value="1"/>
</dbReference>
<evidence type="ECO:0000256" key="3">
    <source>
        <dbReference type="ARBA" id="ARBA00022827"/>
    </source>
</evidence>
<sequence>MKKYDVIIIGAGAAGLMAAGAAAQAGAHVALFEKMQQTGRKIGISGKGRCNLSNSAELPEFIQHFGKNGKFLRQAFSRFFSKELVELVESLGADVTLERGGRFFPTSGKALDIVEALNFWIKGTGVEVYRSAPVRKILVSDERIYGVKIADGEELSCSRVVIATGGLSYPKTGSTGDGFSFSEELGHTVVPPRPALVPLTSKDSFIPEISGLDLRNVQAQLLVDNKKVASHFGEISFTTFGVAGPIGIGLSGQAIDALHKKQSVQIHIDLKPALDYQKLDARLIRDLTTNYKDTIKTILRGLLPQKLIALCLHDCQIAPQTAAGTFPAAMRKKIVHWLKNFTVTINGHRSYDEAIITAGGVSLKEVSPKTMGSKKITGLYFAGEVLDLNADTGGYNLQAAFSTGWLAGKSAASFAKSDHS</sequence>
<dbReference type="NCBIfam" id="TIGR00275">
    <property type="entry name" value="aminoacetone oxidase family FAD-binding enzyme"/>
    <property type="match status" value="1"/>
</dbReference>
<dbReference type="RefSeq" id="WP_011190358.1">
    <property type="nucleotide sequence ID" value="NC_006138.1"/>
</dbReference>
<keyword evidence="4" id="KW-0732">Signal</keyword>
<dbReference type="Proteomes" id="UP000000602">
    <property type="component" value="Chromosome"/>
</dbReference>
<evidence type="ECO:0000256" key="1">
    <source>
        <dbReference type="ARBA" id="ARBA00001974"/>
    </source>
</evidence>